<name>A0A371CTL8_9APHY</name>
<dbReference type="Pfam" id="PF01822">
    <property type="entry name" value="WSC"/>
    <property type="match status" value="1"/>
</dbReference>
<feature type="domain" description="WSC" evidence="2">
    <location>
        <begin position="361"/>
        <end position="456"/>
    </location>
</feature>
<dbReference type="OrthoDB" id="74764at2759"/>
<accession>A0A371CTL8</accession>
<keyword evidence="4" id="KW-1185">Reference proteome</keyword>
<evidence type="ECO:0000313" key="3">
    <source>
        <dbReference type="EMBL" id="RDX43612.1"/>
    </source>
</evidence>
<dbReference type="InterPro" id="IPR018535">
    <property type="entry name" value="DUF1996"/>
</dbReference>
<evidence type="ECO:0000313" key="4">
    <source>
        <dbReference type="Proteomes" id="UP000256964"/>
    </source>
</evidence>
<organism evidence="3 4">
    <name type="scientific">Lentinus brumalis</name>
    <dbReference type="NCBI Taxonomy" id="2498619"/>
    <lineage>
        <taxon>Eukaryota</taxon>
        <taxon>Fungi</taxon>
        <taxon>Dikarya</taxon>
        <taxon>Basidiomycota</taxon>
        <taxon>Agaricomycotina</taxon>
        <taxon>Agaricomycetes</taxon>
        <taxon>Polyporales</taxon>
        <taxon>Polyporaceae</taxon>
        <taxon>Lentinus</taxon>
    </lineage>
</organism>
<dbReference type="AlphaFoldDB" id="A0A371CTL8"/>
<dbReference type="PANTHER" id="PTHR43662">
    <property type="match status" value="1"/>
</dbReference>
<dbReference type="PROSITE" id="PS51212">
    <property type="entry name" value="WSC"/>
    <property type="match status" value="1"/>
</dbReference>
<evidence type="ECO:0000256" key="1">
    <source>
        <dbReference type="SAM" id="SignalP"/>
    </source>
</evidence>
<dbReference type="STRING" id="139420.A0A371CTL8"/>
<gene>
    <name evidence="3" type="ORF">OH76DRAFT_1409997</name>
</gene>
<evidence type="ECO:0000259" key="2">
    <source>
        <dbReference type="PROSITE" id="PS51212"/>
    </source>
</evidence>
<proteinExistence type="predicted"/>
<dbReference type="EMBL" id="KZ857462">
    <property type="protein sequence ID" value="RDX43612.1"/>
    <property type="molecule type" value="Genomic_DNA"/>
</dbReference>
<reference evidence="3 4" key="1">
    <citation type="journal article" date="2018" name="Biotechnol. Biofuels">
        <title>Integrative visual omics of the white-rot fungus Polyporus brumalis exposes the biotechnological potential of its oxidative enzymes for delignifying raw plant biomass.</title>
        <authorList>
            <person name="Miyauchi S."/>
            <person name="Rancon A."/>
            <person name="Drula E."/>
            <person name="Hage H."/>
            <person name="Chaduli D."/>
            <person name="Favel A."/>
            <person name="Grisel S."/>
            <person name="Henrissat B."/>
            <person name="Herpoel-Gimbert I."/>
            <person name="Ruiz-Duenas F.J."/>
            <person name="Chevret D."/>
            <person name="Hainaut M."/>
            <person name="Lin J."/>
            <person name="Wang M."/>
            <person name="Pangilinan J."/>
            <person name="Lipzen A."/>
            <person name="Lesage-Meessen L."/>
            <person name="Navarro D."/>
            <person name="Riley R."/>
            <person name="Grigoriev I.V."/>
            <person name="Zhou S."/>
            <person name="Raouche S."/>
            <person name="Rosso M.N."/>
        </authorList>
    </citation>
    <scope>NUCLEOTIDE SEQUENCE [LARGE SCALE GENOMIC DNA]</scope>
    <source>
        <strain evidence="3 4">BRFM 1820</strain>
    </source>
</reference>
<dbReference type="Proteomes" id="UP000256964">
    <property type="component" value="Unassembled WGS sequence"/>
</dbReference>
<feature type="signal peptide" evidence="1">
    <location>
        <begin position="1"/>
        <end position="21"/>
    </location>
</feature>
<sequence length="456" mass="49112">MSLKSFSKLVLLAALVGLANAQGYWIFAGSRPIVTTRLDSIVAPNAIGTHVHSIVGASRFKNVYDAADLMRSNCTTIPVQPDKSNYWAPQLYHHDHQTGVFTPIPTSFNVYYLLRNGPTKKPIKAFPPGLRMLAGDTNRRSFNASSFADQAVSFVCQDFIGAHDHDPDWAERNNFFDHSCPDGLRAQVFFPSCWDGKNLDSADHKSHMSYPIQNYNSGDCPDSHPVQLVSLFYEMIVSVDKFDYQGAGTYVLANGDTTGYGHHGDFQNGWDVNLLQNAIDSCPNVNADIRDCPPLAANINQASADACVLETQVVDEATGFGSPITTLPGCNPLWDGTGPRPTCPGLPTPSLVPAQPSLPSGWTQVGCVAEGSSGRALTGASTTSSTMTRALCASFCASKGFSLAGIEFSDECYCDNQMRNGASSSTVTWNECTNHCAGNSNEICGGPNRLTLIKKN</sequence>
<dbReference type="Pfam" id="PF09362">
    <property type="entry name" value="DUF1996"/>
    <property type="match status" value="1"/>
</dbReference>
<dbReference type="PANTHER" id="PTHR43662:SF3">
    <property type="entry name" value="DOMAIN PROTEIN, PUTATIVE (AFU_ORTHOLOGUE AFUA_6G11970)-RELATED"/>
    <property type="match status" value="1"/>
</dbReference>
<keyword evidence="1" id="KW-0732">Signal</keyword>
<feature type="chain" id="PRO_5016744802" evidence="1">
    <location>
        <begin position="22"/>
        <end position="456"/>
    </location>
</feature>
<dbReference type="InterPro" id="IPR002889">
    <property type="entry name" value="WSC_carb-bd"/>
</dbReference>
<dbReference type="SMART" id="SM00321">
    <property type="entry name" value="WSC"/>
    <property type="match status" value="1"/>
</dbReference>
<protein>
    <submittedName>
        <fullName evidence="3">WSC-domain-containing protein</fullName>
    </submittedName>
</protein>